<accession>A0A1V0RK16</accession>
<dbReference type="Proteomes" id="UP000192273">
    <property type="component" value="Chromosome"/>
</dbReference>
<dbReference type="Gene3D" id="3.30.70.1440">
    <property type="entry name" value="Multidrug efflux transporter AcrB pore domain"/>
    <property type="match status" value="1"/>
</dbReference>
<feature type="transmembrane region" description="Helical" evidence="1">
    <location>
        <begin position="978"/>
        <end position="1005"/>
    </location>
</feature>
<feature type="transmembrane region" description="Helical" evidence="1">
    <location>
        <begin position="12"/>
        <end position="31"/>
    </location>
</feature>
<dbReference type="KEGG" id="rmm:ROSMUCSMR3_00448"/>
<dbReference type="GO" id="GO:0042910">
    <property type="term" value="F:xenobiotic transmembrane transporter activity"/>
    <property type="evidence" value="ECO:0007669"/>
    <property type="project" value="TreeGrafter"/>
</dbReference>
<evidence type="ECO:0000313" key="2">
    <source>
        <dbReference type="EMBL" id="ARE81952.1"/>
    </source>
</evidence>
<feature type="transmembrane region" description="Helical" evidence="1">
    <location>
        <begin position="360"/>
        <end position="382"/>
    </location>
</feature>
<feature type="transmembrane region" description="Helical" evidence="1">
    <location>
        <begin position="905"/>
        <end position="926"/>
    </location>
</feature>
<feature type="transmembrane region" description="Helical" evidence="1">
    <location>
        <begin position="388"/>
        <end position="410"/>
    </location>
</feature>
<feature type="transmembrane region" description="Helical" evidence="1">
    <location>
        <begin position="851"/>
        <end position="872"/>
    </location>
</feature>
<feature type="transmembrane region" description="Helical" evidence="1">
    <location>
        <begin position="516"/>
        <end position="538"/>
    </location>
</feature>
<dbReference type="Gene3D" id="3.30.70.1430">
    <property type="entry name" value="Multidrug efflux transporter AcrB pore domain"/>
    <property type="match status" value="2"/>
</dbReference>
<dbReference type="EMBL" id="CP020474">
    <property type="protein sequence ID" value="ARE81952.1"/>
    <property type="molecule type" value="Genomic_DNA"/>
</dbReference>
<dbReference type="Gene3D" id="3.30.70.1320">
    <property type="entry name" value="Multidrug efflux transporter AcrB pore domain like"/>
    <property type="match status" value="1"/>
</dbReference>
<dbReference type="PANTHER" id="PTHR32063">
    <property type="match status" value="1"/>
</dbReference>
<dbReference type="RefSeq" id="WP_081506309.1">
    <property type="nucleotide sequence ID" value="NZ_CP020474.1"/>
</dbReference>
<dbReference type="Gene3D" id="3.30.2090.10">
    <property type="entry name" value="Multidrug efflux transporter AcrB TolC docking domain, DN and DC subdomains"/>
    <property type="match status" value="2"/>
</dbReference>
<dbReference type="SUPFAM" id="SSF82866">
    <property type="entry name" value="Multidrug efflux transporter AcrB transmembrane domain"/>
    <property type="match status" value="2"/>
</dbReference>
<feature type="transmembrane region" description="Helical" evidence="1">
    <location>
        <begin position="431"/>
        <end position="451"/>
    </location>
</feature>
<reference evidence="2 3" key="1">
    <citation type="submission" date="2017-03" db="EMBL/GenBank/DDBJ databases">
        <title>Genome Sequence of Roseovarius mucosus strain SMR3 Isolated from a culture of the Diatom Skeletonema marinoi.</title>
        <authorList>
            <person name="Topel M."/>
            <person name="Pinder M."/>
            <person name="Johansson O.N."/>
            <person name="Kourtchenko O."/>
            <person name="Godhe A."/>
            <person name="Clarke A.K."/>
        </authorList>
    </citation>
    <scope>NUCLEOTIDE SEQUENCE [LARGE SCALE GENOMIC DNA]</scope>
    <source>
        <strain evidence="2 3">SMR3</strain>
    </source>
</reference>
<dbReference type="InterPro" id="IPR001036">
    <property type="entry name" value="Acrflvin-R"/>
</dbReference>
<sequence length="1019" mass="108902">MTGLTRAALDRWRLVLAVTLVLVVTGVMTYFTHPSQEDPEITIRTAVVTARFPGMSAERVEQLLVKPIEEAARQIAEVDTIESAAQTGFATVKVELRSEVTLVKPVWTTLRNRMDDLAPSLPEGTVGPQVNDDYGRVAVTTLALHGADFSAAELRATARWLRDRLATVPLIGRIDLYGVQDERIWIEFDRARLDQAGLTVERMLDAVADQNLILSAGALQTEAGFRYALSTDGAFEDWRAIGDVPVPLPSGGTTVLRDLAQISRGYIEPARNPVFFNGNPAVTLGVSMVEGGAIQTFGAGLDAALTDLRSALPLGLSLDLMTHQPPIVAASVADATENLLQTIATVMAVVILFLGMRAGLIVGAIVPLSIVLALVGMALWGIPLHRISIAAVIIALGLLVDNGVVMAEDIKRRIDGGTTPRDAALEASRTLAIPLLTSSLTTILAFLPLMLASDATGEFLRALAQVLALTLMASWLLSVTVTPLLCVRFLRSTQGPTETAPGRGARLYQAALRRALGARALVLLATIFAFAVALAALGRVPTGLLPPSERAQFVLSLELPAGISEDETARVARRLAGFLGDTTANPEIVGNVVYVGAGGPRFFLALSPLDPAPHIAFAVVNLADATSVPVVRERVENWMAANLPEARGWTELLFLGKTPPGTVEIRLIGGDADALFSTGRVVEGVFRDIDGTRQIRGDWANPVLQLTVLIDEARARRAGVAPSAVARTLAARFDGAHVTDYREGDRVIPVVIRAEQEARNSLDALADVTVLSGDGVAVPLLQIADYGGELQPWVIRRVQQERALTISALRPGLSAAELLAEVAPRLEALDLPQGIRWEPDGEVVAKADANAALFATLPQCLLGIVLLLIWQFDSFRRPAIIFATIPLVLVGVAPGMLLMKGTLDFNALLGVLSLAGIIINNGIVLIERIDAERAHNDDLGQALVTACAARLRPIVMTTLTTILGLLPLHLFGGELWRGMTIVMMFGLGVGTLLTLFVVPCLYATIFADQRRSRHRPAVP</sequence>
<organism evidence="2 3">
    <name type="scientific">Roseovarius mucosus</name>
    <dbReference type="NCBI Taxonomy" id="215743"/>
    <lineage>
        <taxon>Bacteria</taxon>
        <taxon>Pseudomonadati</taxon>
        <taxon>Pseudomonadota</taxon>
        <taxon>Alphaproteobacteria</taxon>
        <taxon>Rhodobacterales</taxon>
        <taxon>Roseobacteraceae</taxon>
        <taxon>Roseovarius</taxon>
    </lineage>
</organism>
<proteinExistence type="predicted"/>
<gene>
    <name evidence="2" type="primary">bepG</name>
    <name evidence="2" type="ORF">ROSMUCSMR3_00448</name>
</gene>
<dbReference type="PANTHER" id="PTHR32063:SF18">
    <property type="entry name" value="CATION EFFLUX SYSTEM PROTEIN"/>
    <property type="match status" value="1"/>
</dbReference>
<keyword evidence="1" id="KW-1133">Transmembrane helix</keyword>
<keyword evidence="1" id="KW-0472">Membrane</keyword>
<dbReference type="Gene3D" id="1.20.1640.10">
    <property type="entry name" value="Multidrug efflux transporter AcrB transmembrane domain"/>
    <property type="match status" value="2"/>
</dbReference>
<dbReference type="OrthoDB" id="9798415at2"/>
<dbReference type="SUPFAM" id="SSF82693">
    <property type="entry name" value="Multidrug efflux transporter AcrB pore domain, PN1, PN2, PC1 and PC2 subdomains"/>
    <property type="match status" value="2"/>
</dbReference>
<feature type="transmembrane region" description="Helical" evidence="1">
    <location>
        <begin position="879"/>
        <end position="899"/>
    </location>
</feature>
<dbReference type="SUPFAM" id="SSF82714">
    <property type="entry name" value="Multidrug efflux transporter AcrB TolC docking domain, DN and DC subdomains"/>
    <property type="match status" value="2"/>
</dbReference>
<feature type="transmembrane region" description="Helical" evidence="1">
    <location>
        <begin position="463"/>
        <end position="487"/>
    </location>
</feature>
<evidence type="ECO:0000313" key="3">
    <source>
        <dbReference type="Proteomes" id="UP000192273"/>
    </source>
</evidence>
<feature type="transmembrane region" description="Helical" evidence="1">
    <location>
        <begin position="339"/>
        <end position="355"/>
    </location>
</feature>
<keyword evidence="1" id="KW-0812">Transmembrane</keyword>
<dbReference type="AlphaFoldDB" id="A0A1V0RK16"/>
<dbReference type="PRINTS" id="PR00702">
    <property type="entry name" value="ACRIFLAVINRP"/>
</dbReference>
<name>A0A1V0RK16_9RHOB</name>
<dbReference type="InterPro" id="IPR027463">
    <property type="entry name" value="AcrB_DN_DC_subdom"/>
</dbReference>
<feature type="transmembrane region" description="Helical" evidence="1">
    <location>
        <begin position="954"/>
        <end position="972"/>
    </location>
</feature>
<dbReference type="GO" id="GO:0005886">
    <property type="term" value="C:plasma membrane"/>
    <property type="evidence" value="ECO:0007669"/>
    <property type="project" value="TreeGrafter"/>
</dbReference>
<evidence type="ECO:0000256" key="1">
    <source>
        <dbReference type="SAM" id="Phobius"/>
    </source>
</evidence>
<keyword evidence="3" id="KW-1185">Reference proteome</keyword>
<dbReference type="Pfam" id="PF00873">
    <property type="entry name" value="ACR_tran"/>
    <property type="match status" value="1"/>
</dbReference>
<protein>
    <submittedName>
        <fullName evidence="2">Efflux pump membrane transporter BepG</fullName>
    </submittedName>
</protein>